<accession>A0ABW3LHR5</accession>
<dbReference type="InterPro" id="IPR011765">
    <property type="entry name" value="Pept_M16_N"/>
</dbReference>
<evidence type="ECO:0000259" key="4">
    <source>
        <dbReference type="Pfam" id="PF05193"/>
    </source>
</evidence>
<proteinExistence type="inferred from homology"/>
<dbReference type="PANTHER" id="PTHR11851">
    <property type="entry name" value="METALLOPROTEASE"/>
    <property type="match status" value="1"/>
</dbReference>
<dbReference type="SUPFAM" id="SSF63411">
    <property type="entry name" value="LuxS/MPP-like metallohydrolase"/>
    <property type="match status" value="2"/>
</dbReference>
<evidence type="ECO:0000313" key="5">
    <source>
        <dbReference type="EMBL" id="MFD1037936.1"/>
    </source>
</evidence>
<dbReference type="PROSITE" id="PS00143">
    <property type="entry name" value="INSULINASE"/>
    <property type="match status" value="1"/>
</dbReference>
<dbReference type="InterPro" id="IPR050361">
    <property type="entry name" value="MPP/UQCRC_Complex"/>
</dbReference>
<dbReference type="InterPro" id="IPR011249">
    <property type="entry name" value="Metalloenz_LuxS/M16"/>
</dbReference>
<dbReference type="Proteomes" id="UP001597040">
    <property type="component" value="Unassembled WGS sequence"/>
</dbReference>
<keyword evidence="6" id="KW-1185">Reference proteome</keyword>
<organism evidence="5 6">
    <name type="scientific">Virgibacillus byunsanensis</name>
    <dbReference type="NCBI Taxonomy" id="570945"/>
    <lineage>
        <taxon>Bacteria</taxon>
        <taxon>Bacillati</taxon>
        <taxon>Bacillota</taxon>
        <taxon>Bacilli</taxon>
        <taxon>Bacillales</taxon>
        <taxon>Bacillaceae</taxon>
        <taxon>Virgibacillus</taxon>
    </lineage>
</organism>
<evidence type="ECO:0000256" key="2">
    <source>
        <dbReference type="RuleBase" id="RU004447"/>
    </source>
</evidence>
<reference evidence="6" key="1">
    <citation type="journal article" date="2019" name="Int. J. Syst. Evol. Microbiol.">
        <title>The Global Catalogue of Microorganisms (GCM) 10K type strain sequencing project: providing services to taxonomists for standard genome sequencing and annotation.</title>
        <authorList>
            <consortium name="The Broad Institute Genomics Platform"/>
            <consortium name="The Broad Institute Genome Sequencing Center for Infectious Disease"/>
            <person name="Wu L."/>
            <person name="Ma J."/>
        </authorList>
    </citation>
    <scope>NUCLEOTIDE SEQUENCE [LARGE SCALE GENOMIC DNA]</scope>
    <source>
        <strain evidence="6">CCUG 56754</strain>
    </source>
</reference>
<dbReference type="Gene3D" id="3.30.830.10">
    <property type="entry name" value="Metalloenzyme, LuxS/M16 peptidase-like"/>
    <property type="match status" value="2"/>
</dbReference>
<name>A0ABW3LHR5_9BACI</name>
<gene>
    <name evidence="5" type="ORF">ACFQ3N_05880</name>
</gene>
<feature type="domain" description="Peptidase M16 N-terminal" evidence="3">
    <location>
        <begin position="12"/>
        <end position="159"/>
    </location>
</feature>
<feature type="domain" description="Peptidase M16 C-terminal" evidence="4">
    <location>
        <begin position="166"/>
        <end position="338"/>
    </location>
</feature>
<evidence type="ECO:0000313" key="6">
    <source>
        <dbReference type="Proteomes" id="UP001597040"/>
    </source>
</evidence>
<evidence type="ECO:0000256" key="1">
    <source>
        <dbReference type="ARBA" id="ARBA00007261"/>
    </source>
</evidence>
<dbReference type="Pfam" id="PF05193">
    <property type="entry name" value="Peptidase_M16_C"/>
    <property type="match status" value="1"/>
</dbReference>
<dbReference type="InterPro" id="IPR001431">
    <property type="entry name" value="Pept_M16_Zn_BS"/>
</dbReference>
<comment type="caution">
    <text evidence="5">The sequence shown here is derived from an EMBL/GenBank/DDBJ whole genome shotgun (WGS) entry which is preliminary data.</text>
</comment>
<comment type="similarity">
    <text evidence="1 2">Belongs to the peptidase M16 family.</text>
</comment>
<sequence>MVERHTSENGLRVVLETIPTVRSVTIGIWVLTGSRNETDQNNGISHFLEHMFFKGTLTRSAQDIAEAFDAIGGQVNAFTSKEYTCYYAKVIDTHKEYALEILADMFFNSTFDEKEMEREKKVVLEEIKMYEDTPDDIVHDILARASYGDHPLGYPILGTEEHLKSFKPETLRNYIKERYTPENVVVSVAGNVDESFIGNVENYFGNYESSHQPSSVSKPTFLANKIERNKDTEQAHLCLGYDGLSVGDDNIYSLIIMNNVLGGSMSSRLFQDVREKQGLAYAVFSYHSSFLDNGLLTIYAGTGKAQLPLLQETIDQTVNAMIKNGLTDKELKNSKEQLKGNLLLSLESTNSRMSRNGKNELLLNRHRTMDEMIRQIDAVNDNTIKDVIRTVFEKSSSTALIAPKITT</sequence>
<evidence type="ECO:0000259" key="3">
    <source>
        <dbReference type="Pfam" id="PF00675"/>
    </source>
</evidence>
<protein>
    <submittedName>
        <fullName evidence="5">M16 family metallopeptidase</fullName>
    </submittedName>
</protein>
<dbReference type="Pfam" id="PF00675">
    <property type="entry name" value="Peptidase_M16"/>
    <property type="match status" value="1"/>
</dbReference>
<dbReference type="InterPro" id="IPR007863">
    <property type="entry name" value="Peptidase_M16_C"/>
</dbReference>
<dbReference type="RefSeq" id="WP_390360449.1">
    <property type="nucleotide sequence ID" value="NZ_JBHTKJ010000012.1"/>
</dbReference>
<dbReference type="PANTHER" id="PTHR11851:SF49">
    <property type="entry name" value="MITOCHONDRIAL-PROCESSING PEPTIDASE SUBUNIT ALPHA"/>
    <property type="match status" value="1"/>
</dbReference>
<dbReference type="EMBL" id="JBHTKJ010000012">
    <property type="protein sequence ID" value="MFD1037936.1"/>
    <property type="molecule type" value="Genomic_DNA"/>
</dbReference>